<evidence type="ECO:0000313" key="2">
    <source>
        <dbReference type="Proteomes" id="UP000284706"/>
    </source>
</evidence>
<organism evidence="1 2">
    <name type="scientific">Gymnopilus dilepis</name>
    <dbReference type="NCBI Taxonomy" id="231916"/>
    <lineage>
        <taxon>Eukaryota</taxon>
        <taxon>Fungi</taxon>
        <taxon>Dikarya</taxon>
        <taxon>Basidiomycota</taxon>
        <taxon>Agaricomycotina</taxon>
        <taxon>Agaricomycetes</taxon>
        <taxon>Agaricomycetidae</taxon>
        <taxon>Agaricales</taxon>
        <taxon>Agaricineae</taxon>
        <taxon>Hymenogastraceae</taxon>
        <taxon>Gymnopilus</taxon>
    </lineage>
</organism>
<dbReference type="AlphaFoldDB" id="A0A409Y2T6"/>
<sequence>MSRRQCCGARHVHHCQRPLMKNHISHDTSLCPGVSGVIYSISLRAASAFRGLVTLCSNVLFEEPSPKDRCYFPDSSPSGCLSRQQPDQRSMLFICSGYPNLYVLMPYPRVPGPYIFPAAAPELFVLFPSFQIALFLNQRDCRAESAHSCSLPSRPCAVDQSNLDYAVLITKLTSGQSSTMYYDAMSITPGLSRNCLWVNVLYTC</sequence>
<protein>
    <submittedName>
        <fullName evidence="1">Uncharacterized protein</fullName>
    </submittedName>
</protein>
<comment type="caution">
    <text evidence="1">The sequence shown here is derived from an EMBL/GenBank/DDBJ whole genome shotgun (WGS) entry which is preliminary data.</text>
</comment>
<keyword evidence="2" id="KW-1185">Reference proteome</keyword>
<evidence type="ECO:0000313" key="1">
    <source>
        <dbReference type="EMBL" id="PPQ97356.1"/>
    </source>
</evidence>
<accession>A0A409Y2T6</accession>
<dbReference type="InParanoid" id="A0A409Y2T6"/>
<dbReference type="EMBL" id="NHYE01001261">
    <property type="protein sequence ID" value="PPQ97356.1"/>
    <property type="molecule type" value="Genomic_DNA"/>
</dbReference>
<gene>
    <name evidence="1" type="ORF">CVT26_006590</name>
</gene>
<proteinExistence type="predicted"/>
<name>A0A409Y2T6_9AGAR</name>
<dbReference type="Proteomes" id="UP000284706">
    <property type="component" value="Unassembled WGS sequence"/>
</dbReference>
<reference evidence="1 2" key="1">
    <citation type="journal article" date="2018" name="Evol. Lett.">
        <title>Horizontal gene cluster transfer increased hallucinogenic mushroom diversity.</title>
        <authorList>
            <person name="Reynolds H.T."/>
            <person name="Vijayakumar V."/>
            <person name="Gluck-Thaler E."/>
            <person name="Korotkin H.B."/>
            <person name="Matheny P.B."/>
            <person name="Slot J.C."/>
        </authorList>
    </citation>
    <scope>NUCLEOTIDE SEQUENCE [LARGE SCALE GENOMIC DNA]</scope>
    <source>
        <strain evidence="1 2">SRW20</strain>
    </source>
</reference>